<protein>
    <recommendedName>
        <fullName evidence="1 7">Transcriptional regulator MraZ</fullName>
    </recommendedName>
</protein>
<gene>
    <name evidence="7" type="primary">mraZ</name>
    <name evidence="9" type="ORF">CSA09_00940</name>
</gene>
<dbReference type="GO" id="GO:0003700">
    <property type="term" value="F:DNA-binding transcription factor activity"/>
    <property type="evidence" value="ECO:0007669"/>
    <property type="project" value="UniProtKB-UniRule"/>
</dbReference>
<dbReference type="GO" id="GO:2000143">
    <property type="term" value="P:negative regulation of DNA-templated transcription initiation"/>
    <property type="evidence" value="ECO:0007669"/>
    <property type="project" value="TreeGrafter"/>
</dbReference>
<dbReference type="EMBL" id="PDTV01000004">
    <property type="protein sequence ID" value="PIE83469.1"/>
    <property type="molecule type" value="Genomic_DNA"/>
</dbReference>
<sequence length="151" mass="17173">MFRGINSLSLDSKGRLTIPTKHRQHMLDMSNGQVVLTVDRDRCLLLYPLPVWEEIEHKLIQLSSTNKRTRALKRLLMGHAEECCLDANGRILLPMPLRAFATLEKQVVLVGQGNKLEIWNESAWSAWREALLADDDHDQDGSLPDLDSLAF</sequence>
<evidence type="ECO:0000313" key="10">
    <source>
        <dbReference type="Proteomes" id="UP000229278"/>
    </source>
</evidence>
<keyword evidence="5 7" id="KW-0238">DNA-binding</keyword>
<proteinExistence type="inferred from homology"/>
<comment type="caution">
    <text evidence="9">The sequence shown here is derived from an EMBL/GenBank/DDBJ whole genome shotgun (WGS) entry which is preliminary data.</text>
</comment>
<organism evidence="9 10">
    <name type="scientific">Candidatus Contendibacter odensensis</name>
    <dbReference type="NCBI Taxonomy" id="1400860"/>
    <lineage>
        <taxon>Bacteria</taxon>
        <taxon>Pseudomonadati</taxon>
        <taxon>Pseudomonadota</taxon>
        <taxon>Gammaproteobacteria</taxon>
        <taxon>Candidatus Competibacteraceae</taxon>
        <taxon>Candidatus Contendibacter</taxon>
    </lineage>
</organism>
<accession>A0A2G6PH17</accession>
<evidence type="ECO:0000256" key="5">
    <source>
        <dbReference type="ARBA" id="ARBA00023125"/>
    </source>
</evidence>
<dbReference type="Pfam" id="PF02381">
    <property type="entry name" value="MraZ"/>
    <property type="match status" value="2"/>
</dbReference>
<dbReference type="HAMAP" id="MF_01008">
    <property type="entry name" value="MraZ"/>
    <property type="match status" value="1"/>
</dbReference>
<dbReference type="NCBIfam" id="TIGR00242">
    <property type="entry name" value="division/cell wall cluster transcriptional repressor MraZ"/>
    <property type="match status" value="1"/>
</dbReference>
<dbReference type="CDD" id="cd16320">
    <property type="entry name" value="MraZ_N"/>
    <property type="match status" value="1"/>
</dbReference>
<dbReference type="GO" id="GO:0005737">
    <property type="term" value="C:cytoplasm"/>
    <property type="evidence" value="ECO:0007669"/>
    <property type="project" value="UniProtKB-UniRule"/>
</dbReference>
<dbReference type="SUPFAM" id="SSF89447">
    <property type="entry name" value="AbrB/MazE/MraZ-like"/>
    <property type="match status" value="1"/>
</dbReference>
<reference evidence="9 10" key="1">
    <citation type="submission" date="2017-10" db="EMBL/GenBank/DDBJ databases">
        <title>Novel microbial diversity and functional potential in the marine mammal oral microbiome.</title>
        <authorList>
            <person name="Dudek N.K."/>
            <person name="Sun C.L."/>
            <person name="Burstein D."/>
            <person name="Kantor R.S."/>
            <person name="Aliaga Goltsman D.S."/>
            <person name="Bik E.M."/>
            <person name="Thomas B.C."/>
            <person name="Banfield J.F."/>
            <person name="Relman D.A."/>
        </authorList>
    </citation>
    <scope>NUCLEOTIDE SEQUENCE [LARGE SCALE GENOMIC DNA]</scope>
    <source>
        <strain evidence="9">DOLJORAL78_50_517</strain>
    </source>
</reference>
<dbReference type="AlphaFoldDB" id="A0A2G6PH17"/>
<evidence type="ECO:0000256" key="6">
    <source>
        <dbReference type="ARBA" id="ARBA00023163"/>
    </source>
</evidence>
<evidence type="ECO:0000256" key="2">
    <source>
        <dbReference type="ARBA" id="ARBA00022490"/>
    </source>
</evidence>
<evidence type="ECO:0000256" key="7">
    <source>
        <dbReference type="HAMAP-Rule" id="MF_01008"/>
    </source>
</evidence>
<dbReference type="InterPro" id="IPR003444">
    <property type="entry name" value="MraZ"/>
</dbReference>
<dbReference type="PROSITE" id="PS51740">
    <property type="entry name" value="SPOVT_ABRB"/>
    <property type="match status" value="2"/>
</dbReference>
<evidence type="ECO:0000256" key="3">
    <source>
        <dbReference type="ARBA" id="ARBA00022737"/>
    </source>
</evidence>
<evidence type="ECO:0000313" key="9">
    <source>
        <dbReference type="EMBL" id="PIE83469.1"/>
    </source>
</evidence>
<feature type="domain" description="SpoVT-AbrB" evidence="8">
    <location>
        <begin position="80"/>
        <end position="123"/>
    </location>
</feature>
<dbReference type="PANTHER" id="PTHR34701">
    <property type="entry name" value="TRANSCRIPTIONAL REGULATOR MRAZ"/>
    <property type="match status" value="1"/>
</dbReference>
<dbReference type="GO" id="GO:0009295">
    <property type="term" value="C:nucleoid"/>
    <property type="evidence" value="ECO:0007669"/>
    <property type="project" value="UniProtKB-SubCell"/>
</dbReference>
<comment type="similarity">
    <text evidence="7">Belongs to the MraZ family.</text>
</comment>
<feature type="domain" description="SpoVT-AbrB" evidence="8">
    <location>
        <begin position="5"/>
        <end position="51"/>
    </location>
</feature>
<dbReference type="InterPro" id="IPR035644">
    <property type="entry name" value="MraZ_C"/>
</dbReference>
<dbReference type="CDD" id="cd16321">
    <property type="entry name" value="MraZ_C"/>
    <property type="match status" value="1"/>
</dbReference>
<keyword evidence="2 7" id="KW-0963">Cytoplasm</keyword>
<keyword evidence="6 7" id="KW-0804">Transcription</keyword>
<dbReference type="Proteomes" id="UP000229278">
    <property type="component" value="Unassembled WGS sequence"/>
</dbReference>
<evidence type="ECO:0000259" key="8">
    <source>
        <dbReference type="PROSITE" id="PS51740"/>
    </source>
</evidence>
<dbReference type="InterPro" id="IPR037914">
    <property type="entry name" value="SpoVT-AbrB_sf"/>
</dbReference>
<evidence type="ECO:0000256" key="4">
    <source>
        <dbReference type="ARBA" id="ARBA00023015"/>
    </source>
</evidence>
<dbReference type="PANTHER" id="PTHR34701:SF1">
    <property type="entry name" value="TRANSCRIPTIONAL REGULATOR MRAZ"/>
    <property type="match status" value="1"/>
</dbReference>
<comment type="subunit">
    <text evidence="7">Forms oligomers.</text>
</comment>
<dbReference type="InterPro" id="IPR020603">
    <property type="entry name" value="MraZ_dom"/>
</dbReference>
<dbReference type="GO" id="GO:0000976">
    <property type="term" value="F:transcription cis-regulatory region binding"/>
    <property type="evidence" value="ECO:0007669"/>
    <property type="project" value="TreeGrafter"/>
</dbReference>
<dbReference type="InterPro" id="IPR007159">
    <property type="entry name" value="SpoVT-AbrB_dom"/>
</dbReference>
<keyword evidence="3" id="KW-0677">Repeat</keyword>
<comment type="subcellular location">
    <subcellularLocation>
        <location evidence="7">Cytoplasm</location>
        <location evidence="7">Nucleoid</location>
    </subcellularLocation>
</comment>
<keyword evidence="4 7" id="KW-0805">Transcription regulation</keyword>
<evidence type="ECO:0000256" key="1">
    <source>
        <dbReference type="ARBA" id="ARBA00013860"/>
    </source>
</evidence>
<dbReference type="Gene3D" id="3.40.1550.20">
    <property type="entry name" value="Transcriptional regulator MraZ domain"/>
    <property type="match status" value="1"/>
</dbReference>
<dbReference type="InterPro" id="IPR035642">
    <property type="entry name" value="MraZ_N"/>
</dbReference>
<dbReference type="InterPro" id="IPR038619">
    <property type="entry name" value="MraZ_sf"/>
</dbReference>
<name>A0A2G6PH17_9GAMM</name>